<evidence type="ECO:0000313" key="12">
    <source>
        <dbReference type="EMBL" id="KAI1865108.1"/>
    </source>
</evidence>
<dbReference type="InterPro" id="IPR014043">
    <property type="entry name" value="Acyl_transferase_dom"/>
</dbReference>
<evidence type="ECO:0000259" key="11">
    <source>
        <dbReference type="PROSITE" id="PS52019"/>
    </source>
</evidence>
<comment type="caution">
    <text evidence="12">The sequence shown here is derived from an EMBL/GenBank/DDBJ whole genome shotgun (WGS) entry which is preliminary data.</text>
</comment>
<name>A0A9P9WIG7_9PEZI</name>
<keyword evidence="1" id="KW-0596">Phosphopantetheine</keyword>
<dbReference type="InterPro" id="IPR049551">
    <property type="entry name" value="PKS_DH_C"/>
</dbReference>
<dbReference type="SUPFAM" id="SSF53901">
    <property type="entry name" value="Thiolase-like"/>
    <property type="match status" value="1"/>
</dbReference>
<dbReference type="InterPro" id="IPR016036">
    <property type="entry name" value="Malonyl_transacylase_ACP-bd"/>
</dbReference>
<dbReference type="Gene3D" id="3.10.129.110">
    <property type="entry name" value="Polyketide synthase dehydratase"/>
    <property type="match status" value="1"/>
</dbReference>
<evidence type="ECO:0000256" key="6">
    <source>
        <dbReference type="ARBA" id="ARBA00023268"/>
    </source>
</evidence>
<dbReference type="InterPro" id="IPR036736">
    <property type="entry name" value="ACP-like_sf"/>
</dbReference>
<evidence type="ECO:0000256" key="5">
    <source>
        <dbReference type="ARBA" id="ARBA00023002"/>
    </source>
</evidence>
<dbReference type="InterPro" id="IPR049900">
    <property type="entry name" value="PKS_mFAS_DH"/>
</dbReference>
<sequence>MDSQIQDGMEPIAIVGLGCRFPGDAITPQAYWDMMTRGICIRGAHFLKQDVAAFDNSFFSIQAEEAKAVDPQQRMLLEVTVEALDSSGIDRAALRKSETGVWIGSFVKDYEQIALRDPDNAPLYGATGNGIAIMSNRISYFLDINGPSMTIDTGCSASLVCVHNACQSLRTGEVDVGLAGGAGLILTPNTMMPMTALNFLSPDGKSYTFDARANGYGRGEGVGIVVLKRLSDAIRDNDNIRGVIRGSRVNQDGRTPGNAEAQISNINSLYQRAGLGVDKTAFVECHGTGTQAGDWRELKAVSTSLCRQRSVDKPIYVGSVKPNIGHLEGCAGVAGLIKGVLSIEKGIIPKQINFESANPDIDFVACKVKVPIENTPWPVRGLRRASVNCFGFGGTNAHVILDDTAHYLAERGLSAHHNSAILDDIRDPSIPYGQIPEAIMSIKASVKEITHLARGSEVPQRDHNAQVFVFSAHDQRALSCMLQDLADYLVKRTDDGSISSVFLEDLAYTLGCRRTKMQWRTSIAASSVKELISKLKGADQSQYVRPSGEKSANIAFVFGGQGAQWHAMGRELLGCDIYRESIVAASKYMSEKLGSNFSLVAELLKDEKDSQIDRHEISQPATTAIQVALVDFLVHHCGVIPSSVVGHSSGEIAAAYAKGAITREAAWALAYQRGSRAKPIPSEGYGATTEGRMLAVGLPQSEVSQYLAIVGERRVVVACINSPQSVTLSGDANAIFEVQKLLEADGVFNRILKVDIAYHSHHMFRGAAHYHNAISHFMPRQPTRKPKGHPHKLGKLLVRTDIGPSTEQSGDTSQKVHHEDYCVMYSSVTGQPVDWEHLTPEYWMINMVSPVYFSDAVLQMMSREDGKKPDVILELGPHASLQSPIKQILDAHTRGRSQPPYFSMFRRKDDAAISALQTIGHLWSYGCEISMLWAVMRNVQLRRPKLLVDLPKYPWNHGNLHWHESHLSRANRLQVHGRYDLVGRPREDSTPFQPRWRGFLRIHENPWIEHHQVQKAIIYPAAGMVAMVIEGAKQIASEPSSGIEISRFKIEKAMLVPATEHGLEYTLSMSKQDASQRPRARTPSCSGDISKSPAIYQFFIHSKPLDGPWQQHGQGFVIIHSRLVSSEAVMDEQVKKQRTVTSQRYHKTYLEAASMCDDLILPQQLYENLDVVGMNYGPLFQNITSLSKRDNICSYAIRIPDTQSIMPARFEYPHTVHPATLDSVFQTAFAFGGDYSMVPSYVGSLYVSLDPQLPIGAGKELVGYARADRRGSREANVTFVMGDQSWKSANRDSMQDPIVIVKDMTFTALTSSPENKGDFLPNHHNLCSEFVWEDISSPSRDKLESGNKVHLPGGTLLLMPPITSPSLAQLCRQISERIDCTSHTLESMKYVQELPAYCISLLEILQDYQFIWNLSMEDFSTFRRLVNTTRGVFWITRGAQVESTNTRASLFQALARTIRSESPKKNIVTIDIDADMDIATAETCESIVSLFLTSSDSKRTSGKETEYALRGHRLLVSRLVPMVSLNRLVERGNTPSAPVVQRMAQSGERSLRLKGRDLGKLESLYWDDGFDFEVPIAPDSIKIKVLSTGLSALDTDIILGQGHGHSLGTDAYGIIEEIGRDVQGFDIGHRVIAISRGTLRQRIVCPKTLVQKLPDEVTGPSVVLLPTSLAIADYALHTLVSLQRQRTVLIHSGAGPVGQAAVRMAKQIGAKVLATVTNDQQRHILRHCHQLPDEWILDGNSLFLIESINQLTNNQGVDVIFDLTTEHYESNRQCIASLGHIITLANQETRSLQAVDSNGKVFSYSVLDLPYLAKKEPWRLDESVRSRCSTDIRKWTTPCCCFLDKYDYSQLPEAFESMAQDSQCDMAYCVPSKAKQVPIVPRRVHPVAHHLRDDGTYVLAGQGGLGMQIARLLERNGTKNVALISRSGASSKESQATLSFLQNRGVNVKVVKVDICDKEALRSVVDDIKRTMPRIRGLFQCAATIRDAVFDNMTYEDWQAAVRPKTTGSLNLYDLFPQDMDFFIFLSSSAGVIGTRGQANYAAGNAFQDALARHISSRGIMRSVSIDLGPVLGAGMLAEDPTMLEKLKTSGFMPIRLQDFDCIIERAITGFVDGDDRIPAQIVVGVGTGGLIRQNKPADPYWARTALFTHLNKVDLPPDTAESSTNIEGSEQSVKALLSQAADEEGAQAIVTAGLSQVLARSMNMKAVDIDDAKSPNAYGVDSLVAIGVRNWVYRECDVDVSVFEILSDTSIAELSATIVDRSALHDAR</sequence>
<feature type="domain" description="PKS/mFAS DH" evidence="11">
    <location>
        <begin position="979"/>
        <end position="1315"/>
    </location>
</feature>
<evidence type="ECO:0000256" key="7">
    <source>
        <dbReference type="ARBA" id="ARBA00023315"/>
    </source>
</evidence>
<dbReference type="InterPro" id="IPR014031">
    <property type="entry name" value="Ketoacyl_synth_C"/>
</dbReference>
<keyword evidence="6" id="KW-0511">Multifunctional enzyme</keyword>
<dbReference type="GO" id="GO:0004312">
    <property type="term" value="F:fatty acid synthase activity"/>
    <property type="evidence" value="ECO:0007669"/>
    <property type="project" value="TreeGrafter"/>
</dbReference>
<keyword evidence="5" id="KW-0560">Oxidoreductase</keyword>
<dbReference type="InterPro" id="IPR014030">
    <property type="entry name" value="Ketoacyl_synth_N"/>
</dbReference>
<dbReference type="CDD" id="cd05195">
    <property type="entry name" value="enoyl_red"/>
    <property type="match status" value="1"/>
</dbReference>
<dbReference type="InterPro" id="IPR020843">
    <property type="entry name" value="ER"/>
</dbReference>
<feature type="domain" description="Ketosynthase family 3 (KS3)" evidence="10">
    <location>
        <begin position="9"/>
        <end position="403"/>
    </location>
</feature>
<dbReference type="Pfam" id="PF08240">
    <property type="entry name" value="ADH_N"/>
    <property type="match status" value="1"/>
</dbReference>
<protein>
    <recommendedName>
        <fullName evidence="14">Polyketide synthase</fullName>
    </recommendedName>
</protein>
<dbReference type="Pfam" id="PF00107">
    <property type="entry name" value="ADH_zinc_N"/>
    <property type="match status" value="1"/>
</dbReference>
<dbReference type="InterPro" id="IPR009081">
    <property type="entry name" value="PP-bd_ACP"/>
</dbReference>
<evidence type="ECO:0000256" key="2">
    <source>
        <dbReference type="ARBA" id="ARBA00022553"/>
    </source>
</evidence>
<dbReference type="SMART" id="SM00822">
    <property type="entry name" value="PKS_KR"/>
    <property type="match status" value="1"/>
</dbReference>
<dbReference type="Pfam" id="PF16197">
    <property type="entry name" value="KAsynt_C_assoc"/>
    <property type="match status" value="1"/>
</dbReference>
<dbReference type="Gene3D" id="1.10.1200.10">
    <property type="entry name" value="ACP-like"/>
    <property type="match status" value="1"/>
</dbReference>
<dbReference type="SMART" id="SM00826">
    <property type="entry name" value="PKS_DH"/>
    <property type="match status" value="1"/>
</dbReference>
<feature type="region of interest" description="C-terminal hotdog fold" evidence="8">
    <location>
        <begin position="1157"/>
        <end position="1315"/>
    </location>
</feature>
<dbReference type="Proteomes" id="UP000829685">
    <property type="component" value="Unassembled WGS sequence"/>
</dbReference>
<feature type="active site" description="Proton acceptor; for dehydratase activity" evidence="8">
    <location>
        <position position="1011"/>
    </location>
</feature>
<evidence type="ECO:0008006" key="14">
    <source>
        <dbReference type="Google" id="ProtNLM"/>
    </source>
</evidence>
<dbReference type="InterPro" id="IPR016035">
    <property type="entry name" value="Acyl_Trfase/lysoPLipase"/>
</dbReference>
<evidence type="ECO:0000259" key="10">
    <source>
        <dbReference type="PROSITE" id="PS52004"/>
    </source>
</evidence>
<feature type="active site" description="Proton donor; for dehydratase activity" evidence="8">
    <location>
        <position position="1222"/>
    </location>
</feature>
<keyword evidence="2" id="KW-0597">Phosphoprotein</keyword>
<reference evidence="12" key="1">
    <citation type="submission" date="2021-03" db="EMBL/GenBank/DDBJ databases">
        <title>Revisited historic fungal species revealed as producer of novel bioactive compounds through whole genome sequencing and comparative genomics.</title>
        <authorList>
            <person name="Vignolle G.A."/>
            <person name="Hochenegger N."/>
            <person name="Mach R.L."/>
            <person name="Mach-Aigner A.R."/>
            <person name="Javad Rahimi M."/>
            <person name="Salim K.A."/>
            <person name="Chan C.M."/>
            <person name="Lim L.B.L."/>
            <person name="Cai F."/>
            <person name="Druzhinina I.S."/>
            <person name="U'Ren J.M."/>
            <person name="Derntl C."/>
        </authorList>
    </citation>
    <scope>NUCLEOTIDE SEQUENCE</scope>
    <source>
        <strain evidence="12">TUCIM 5799</strain>
    </source>
</reference>
<dbReference type="EMBL" id="JAFIMR010000022">
    <property type="protein sequence ID" value="KAI1865108.1"/>
    <property type="molecule type" value="Genomic_DNA"/>
</dbReference>
<evidence type="ECO:0000313" key="13">
    <source>
        <dbReference type="Proteomes" id="UP000829685"/>
    </source>
</evidence>
<feature type="region of interest" description="N-terminal hotdog fold" evidence="8">
    <location>
        <begin position="979"/>
        <end position="1124"/>
    </location>
</feature>
<dbReference type="Gene3D" id="3.40.47.10">
    <property type="match status" value="1"/>
</dbReference>
<evidence type="ECO:0000256" key="4">
    <source>
        <dbReference type="ARBA" id="ARBA00022857"/>
    </source>
</evidence>
<proteinExistence type="predicted"/>
<dbReference type="SMART" id="SM00827">
    <property type="entry name" value="PKS_AT"/>
    <property type="match status" value="1"/>
</dbReference>
<dbReference type="SMART" id="SM00829">
    <property type="entry name" value="PKS_ER"/>
    <property type="match status" value="1"/>
</dbReference>
<dbReference type="InterPro" id="IPR013149">
    <property type="entry name" value="ADH-like_C"/>
</dbReference>
<dbReference type="Pfam" id="PF00109">
    <property type="entry name" value="ketoacyl-synt"/>
    <property type="match status" value="1"/>
</dbReference>
<dbReference type="InterPro" id="IPR011032">
    <property type="entry name" value="GroES-like_sf"/>
</dbReference>
<dbReference type="PROSITE" id="PS50075">
    <property type="entry name" value="CARRIER"/>
    <property type="match status" value="1"/>
</dbReference>
<dbReference type="PROSITE" id="PS00606">
    <property type="entry name" value="KS3_1"/>
    <property type="match status" value="1"/>
</dbReference>
<dbReference type="SUPFAM" id="SSF47336">
    <property type="entry name" value="ACP-like"/>
    <property type="match status" value="1"/>
</dbReference>
<dbReference type="InterPro" id="IPR049552">
    <property type="entry name" value="PKS_DH_N"/>
</dbReference>
<dbReference type="InterPro" id="IPR020807">
    <property type="entry name" value="PKS_DH"/>
</dbReference>
<dbReference type="InterPro" id="IPR013968">
    <property type="entry name" value="PKS_KR"/>
</dbReference>
<keyword evidence="7" id="KW-0012">Acyltransferase</keyword>
<dbReference type="Gene3D" id="3.40.366.10">
    <property type="entry name" value="Malonyl-Coenzyme A Acyl Carrier Protein, domain 2"/>
    <property type="match status" value="2"/>
</dbReference>
<dbReference type="PROSITE" id="PS52019">
    <property type="entry name" value="PKS_MFAS_DH"/>
    <property type="match status" value="1"/>
</dbReference>
<dbReference type="PANTHER" id="PTHR43775">
    <property type="entry name" value="FATTY ACID SYNTHASE"/>
    <property type="match status" value="1"/>
</dbReference>
<dbReference type="SUPFAM" id="SSF50129">
    <property type="entry name" value="GroES-like"/>
    <property type="match status" value="1"/>
</dbReference>
<dbReference type="InterPro" id="IPR056501">
    <property type="entry name" value="NAD-bd_HRPKS_sdrA"/>
</dbReference>
<dbReference type="InterPro" id="IPR032821">
    <property type="entry name" value="PKS_assoc"/>
</dbReference>
<dbReference type="GO" id="GO:0030639">
    <property type="term" value="P:polyketide biosynthetic process"/>
    <property type="evidence" value="ECO:0007669"/>
    <property type="project" value="UniProtKB-ARBA"/>
</dbReference>
<accession>A0A9P9WIG7</accession>
<dbReference type="GO" id="GO:0006633">
    <property type="term" value="P:fatty acid biosynthetic process"/>
    <property type="evidence" value="ECO:0007669"/>
    <property type="project" value="InterPro"/>
</dbReference>
<dbReference type="SUPFAM" id="SSF51735">
    <property type="entry name" value="NAD(P)-binding Rossmann-fold domains"/>
    <property type="match status" value="3"/>
</dbReference>
<evidence type="ECO:0000256" key="3">
    <source>
        <dbReference type="ARBA" id="ARBA00022679"/>
    </source>
</evidence>
<dbReference type="InterPro" id="IPR018201">
    <property type="entry name" value="Ketoacyl_synth_AS"/>
</dbReference>
<dbReference type="PANTHER" id="PTHR43775:SF29">
    <property type="entry name" value="ASPERFURANONE POLYKETIDE SYNTHASE AFOG-RELATED"/>
    <property type="match status" value="1"/>
</dbReference>
<gene>
    <name evidence="12" type="ORF">JX265_008155</name>
</gene>
<dbReference type="GO" id="GO:0031177">
    <property type="term" value="F:phosphopantetheine binding"/>
    <property type="evidence" value="ECO:0007669"/>
    <property type="project" value="InterPro"/>
</dbReference>
<dbReference type="Pfam" id="PF23114">
    <property type="entry name" value="NAD-bd_HRPKS_sdrA"/>
    <property type="match status" value="1"/>
</dbReference>
<dbReference type="Pfam" id="PF14765">
    <property type="entry name" value="PS-DH"/>
    <property type="match status" value="1"/>
</dbReference>
<dbReference type="Pfam" id="PF00698">
    <property type="entry name" value="Acyl_transf_1"/>
    <property type="match status" value="1"/>
</dbReference>
<dbReference type="Gene3D" id="3.90.180.10">
    <property type="entry name" value="Medium-chain alcohol dehydrogenases, catalytic domain"/>
    <property type="match status" value="1"/>
</dbReference>
<dbReference type="Pfam" id="PF08659">
    <property type="entry name" value="KR"/>
    <property type="match status" value="1"/>
</dbReference>
<evidence type="ECO:0000256" key="1">
    <source>
        <dbReference type="ARBA" id="ARBA00022450"/>
    </source>
</evidence>
<dbReference type="InterPro" id="IPR013154">
    <property type="entry name" value="ADH-like_N"/>
</dbReference>
<dbReference type="InterPro" id="IPR042104">
    <property type="entry name" value="PKS_dehydratase_sf"/>
</dbReference>
<dbReference type="InterPro" id="IPR050091">
    <property type="entry name" value="PKS_NRPS_Biosynth_Enz"/>
</dbReference>
<dbReference type="Pfam" id="PF21089">
    <property type="entry name" value="PKS_DH_N"/>
    <property type="match status" value="1"/>
</dbReference>
<dbReference type="InterPro" id="IPR016039">
    <property type="entry name" value="Thiolase-like"/>
</dbReference>
<keyword evidence="3" id="KW-0808">Transferase</keyword>
<dbReference type="Pfam" id="PF22621">
    <property type="entry name" value="CurL-like_PKS_C"/>
    <property type="match status" value="1"/>
</dbReference>
<keyword evidence="13" id="KW-1185">Reference proteome</keyword>
<dbReference type="GO" id="GO:0016491">
    <property type="term" value="F:oxidoreductase activity"/>
    <property type="evidence" value="ECO:0007669"/>
    <property type="project" value="UniProtKB-KW"/>
</dbReference>
<dbReference type="InterPro" id="IPR001227">
    <property type="entry name" value="Ac_transferase_dom_sf"/>
</dbReference>
<evidence type="ECO:0000259" key="9">
    <source>
        <dbReference type="PROSITE" id="PS50075"/>
    </source>
</evidence>
<keyword evidence="4" id="KW-0521">NADP</keyword>
<dbReference type="InterPro" id="IPR020841">
    <property type="entry name" value="PKS_Beta-ketoAc_synthase_dom"/>
</dbReference>
<feature type="domain" description="Carrier" evidence="9">
    <location>
        <begin position="2182"/>
        <end position="2263"/>
    </location>
</feature>
<dbReference type="GO" id="GO:0004315">
    <property type="term" value="F:3-oxoacyl-[acyl-carrier-protein] synthase activity"/>
    <property type="evidence" value="ECO:0007669"/>
    <property type="project" value="InterPro"/>
</dbReference>
<dbReference type="SMART" id="SM00825">
    <property type="entry name" value="PKS_KS"/>
    <property type="match status" value="1"/>
</dbReference>
<dbReference type="InterPro" id="IPR006162">
    <property type="entry name" value="Ppantetheine_attach_site"/>
</dbReference>
<dbReference type="SUPFAM" id="SSF55048">
    <property type="entry name" value="Probable ACP-binding domain of malonyl-CoA ACP transacylase"/>
    <property type="match status" value="1"/>
</dbReference>
<dbReference type="SMART" id="SM00823">
    <property type="entry name" value="PKS_PP"/>
    <property type="match status" value="1"/>
</dbReference>
<evidence type="ECO:0000256" key="8">
    <source>
        <dbReference type="PROSITE-ProRule" id="PRU01363"/>
    </source>
</evidence>
<dbReference type="PROSITE" id="PS00012">
    <property type="entry name" value="PHOSPHOPANTETHEINE"/>
    <property type="match status" value="1"/>
</dbReference>
<dbReference type="InterPro" id="IPR020806">
    <property type="entry name" value="PKS_PP-bd"/>
</dbReference>
<dbReference type="Pfam" id="PF00550">
    <property type="entry name" value="PP-binding"/>
    <property type="match status" value="1"/>
</dbReference>
<dbReference type="CDD" id="cd00833">
    <property type="entry name" value="PKS"/>
    <property type="match status" value="1"/>
</dbReference>
<dbReference type="PROSITE" id="PS52004">
    <property type="entry name" value="KS3_2"/>
    <property type="match status" value="1"/>
</dbReference>
<dbReference type="InterPro" id="IPR057326">
    <property type="entry name" value="KR_dom"/>
</dbReference>
<organism evidence="12 13">
    <name type="scientific">Neoarthrinium moseri</name>
    <dbReference type="NCBI Taxonomy" id="1658444"/>
    <lineage>
        <taxon>Eukaryota</taxon>
        <taxon>Fungi</taxon>
        <taxon>Dikarya</taxon>
        <taxon>Ascomycota</taxon>
        <taxon>Pezizomycotina</taxon>
        <taxon>Sordariomycetes</taxon>
        <taxon>Xylariomycetidae</taxon>
        <taxon>Amphisphaeriales</taxon>
        <taxon>Apiosporaceae</taxon>
        <taxon>Neoarthrinium</taxon>
    </lineage>
</organism>
<dbReference type="Pfam" id="PF02801">
    <property type="entry name" value="Ketoacyl-synt_C"/>
    <property type="match status" value="1"/>
</dbReference>
<dbReference type="InterPro" id="IPR036291">
    <property type="entry name" value="NAD(P)-bd_dom_sf"/>
</dbReference>
<dbReference type="Gene3D" id="3.40.50.720">
    <property type="entry name" value="NAD(P)-binding Rossmann-like Domain"/>
    <property type="match status" value="2"/>
</dbReference>
<dbReference type="SUPFAM" id="SSF52151">
    <property type="entry name" value="FabD/lysophospholipase-like"/>
    <property type="match status" value="1"/>
</dbReference>